<dbReference type="Proteomes" id="UP000005798">
    <property type="component" value="Unassembled WGS sequence"/>
</dbReference>
<dbReference type="EC" id="2.4.-.-" evidence="1"/>
<dbReference type="EMBL" id="ABFX02000002">
    <property type="protein sequence ID" value="EDS20140.1"/>
    <property type="molecule type" value="Genomic_DNA"/>
</dbReference>
<evidence type="ECO:0000313" key="1">
    <source>
        <dbReference type="EMBL" id="EDS20140.1"/>
    </source>
</evidence>
<keyword evidence="1" id="KW-0328">Glycosyltransferase</keyword>
<gene>
    <name evidence="1" type="ORF">CLORAM_00233</name>
</gene>
<evidence type="ECO:0000313" key="2">
    <source>
        <dbReference type="Proteomes" id="UP000005798"/>
    </source>
</evidence>
<dbReference type="AlphaFoldDB" id="B0N0E8"/>
<reference evidence="1" key="2">
    <citation type="submission" date="2014-06" db="EMBL/GenBank/DDBJ databases">
        <title>Draft genome sequence of Clostridium ramosum(DSM 1402).</title>
        <authorList>
            <person name="Sudarsanam P."/>
            <person name="Ley R."/>
            <person name="Guruge J."/>
            <person name="Turnbaugh P.J."/>
            <person name="Mahowald M."/>
            <person name="Liep D."/>
            <person name="Gordon J."/>
        </authorList>
    </citation>
    <scope>NUCLEOTIDE SEQUENCE</scope>
    <source>
        <strain evidence="1">DSM 1402</strain>
    </source>
</reference>
<dbReference type="RefSeq" id="WP_003534752.1">
    <property type="nucleotide sequence ID" value="NZ_CP036346.1"/>
</dbReference>
<dbReference type="eggNOG" id="COG0438">
    <property type="taxonomic scope" value="Bacteria"/>
</dbReference>
<proteinExistence type="predicted"/>
<reference evidence="1" key="1">
    <citation type="submission" date="2007-11" db="EMBL/GenBank/DDBJ databases">
        <authorList>
            <person name="Fulton L."/>
            <person name="Clifton S."/>
            <person name="Fulton B."/>
            <person name="Xu J."/>
            <person name="Minx P."/>
            <person name="Pepin K.H."/>
            <person name="Johnson M."/>
            <person name="Thiruvilangam P."/>
            <person name="Bhonagiri V."/>
            <person name="Nash W.E."/>
            <person name="Mardis E.R."/>
            <person name="Wilson R.K."/>
        </authorList>
    </citation>
    <scope>NUCLEOTIDE SEQUENCE [LARGE SCALE GENOMIC DNA]</scope>
    <source>
        <strain evidence="1">DSM 1402</strain>
    </source>
</reference>
<name>B0N0E8_9FIRM</name>
<dbReference type="HOGENOM" id="CLU_055800_0_0_9"/>
<comment type="caution">
    <text evidence="1">The sequence shown here is derived from an EMBL/GenBank/DDBJ whole genome shotgun (WGS) entry which is preliminary data.</text>
</comment>
<accession>B0N0E8</accession>
<sequence length="407" mass="46227">MSKTNYIMVSSTCNDDMYKYVSSIKTKDKVNPSQKYYKLLMEGMASADGCTVTCVSIRSVNPATSFINMIEEDNYFENGVSYKYIKIRNKRIIVYVDMVFNTYKTINKCIKSSNDRKDTIIFTDVLSICGAFSSLLICKIKKIKCCAIVTDLPNLVTAINKTAKVSLFRKFKDSFLNFLIKRFDSYCFLTESMNEINASNKPYIVIEGIATDTDGLLNNSCFNEKKSNEFVVLYAGGLYEKFGLKNLIDAIDFTKNKNIILHVYGEGTIVPYIKEKIECNHRIVYGGILPPNIIFELEKKASLLINCRPTSDLFTKYSFPSKTIEYLSSGTPVLTTKLEGIPKEYMEHLFLIEDESPKGIAKTLDNISSMQMNALQSKGNLGKKYVLENKNKEIQGEKLINFVRNLK</sequence>
<dbReference type="GO" id="GO:0016757">
    <property type="term" value="F:glycosyltransferase activity"/>
    <property type="evidence" value="ECO:0007669"/>
    <property type="project" value="UniProtKB-KW"/>
</dbReference>
<keyword evidence="2" id="KW-1185">Reference proteome</keyword>
<dbReference type="Gene3D" id="3.40.50.2000">
    <property type="entry name" value="Glycogen Phosphorylase B"/>
    <property type="match status" value="1"/>
</dbReference>
<dbReference type="SUPFAM" id="SSF53756">
    <property type="entry name" value="UDP-Glycosyltransferase/glycogen phosphorylase"/>
    <property type="match status" value="1"/>
</dbReference>
<keyword evidence="1" id="KW-0808">Transferase</keyword>
<organism evidence="1 2">
    <name type="scientific">Thomasclavelia ramosa DSM 1402</name>
    <dbReference type="NCBI Taxonomy" id="445974"/>
    <lineage>
        <taxon>Bacteria</taxon>
        <taxon>Bacillati</taxon>
        <taxon>Bacillota</taxon>
        <taxon>Erysipelotrichia</taxon>
        <taxon>Erysipelotrichales</taxon>
        <taxon>Coprobacillaceae</taxon>
        <taxon>Thomasclavelia</taxon>
    </lineage>
</organism>
<dbReference type="Pfam" id="PF13692">
    <property type="entry name" value="Glyco_trans_1_4"/>
    <property type="match status" value="1"/>
</dbReference>
<protein>
    <submittedName>
        <fullName evidence="1">Glycosyltransferase, group 1 family protein</fullName>
        <ecNumber evidence="1">2.4.-.-</ecNumber>
    </submittedName>
</protein>